<reference evidence="2" key="1">
    <citation type="submission" date="2022-07" db="EMBL/GenBank/DDBJ databases">
        <title>Genetic diversity of Erwinia pyrifoliae.</title>
        <authorList>
            <person name="Park D.S."/>
            <person name="Ham H."/>
        </authorList>
    </citation>
    <scope>NUCLEOTIDE SEQUENCE</scope>
    <source>
        <strain evidence="2">CP201486</strain>
    </source>
</reference>
<dbReference type="InterPro" id="IPR009739">
    <property type="entry name" value="LprI-like_N"/>
</dbReference>
<dbReference type="Gene3D" id="1.20.1270.180">
    <property type="match status" value="1"/>
</dbReference>
<dbReference type="Pfam" id="PF07007">
    <property type="entry name" value="LprI"/>
    <property type="match status" value="1"/>
</dbReference>
<evidence type="ECO:0000313" key="3">
    <source>
        <dbReference type="Proteomes" id="UP001058553"/>
    </source>
</evidence>
<organism evidence="2 3">
    <name type="scientific">Erwinia pyrifoliae</name>
    <dbReference type="NCBI Taxonomy" id="79967"/>
    <lineage>
        <taxon>Bacteria</taxon>
        <taxon>Pseudomonadati</taxon>
        <taxon>Pseudomonadota</taxon>
        <taxon>Gammaproteobacteria</taxon>
        <taxon>Enterobacterales</taxon>
        <taxon>Erwiniaceae</taxon>
        <taxon>Erwinia</taxon>
    </lineage>
</organism>
<name>A0ABY5XDL3_ERWPY</name>
<evidence type="ECO:0000259" key="1">
    <source>
        <dbReference type="Pfam" id="PF07007"/>
    </source>
</evidence>
<dbReference type="Proteomes" id="UP001058553">
    <property type="component" value="Chromosome"/>
</dbReference>
<protein>
    <submittedName>
        <fullName evidence="2">DUF1311 domain-containing protein</fullName>
    </submittedName>
</protein>
<feature type="domain" description="Lysozyme inhibitor LprI-like N-terminal" evidence="1">
    <location>
        <begin position="2"/>
        <end position="84"/>
    </location>
</feature>
<sequence>MEAEADLNKEYAATKSRVEYYLKSDQAEKKRYLDKLLAAQRAWLKYREYDCQLAGCAADEGSNPSITFTNVCITNRNIERIKRLKKIP</sequence>
<accession>A0ABY5XDL3</accession>
<keyword evidence="3" id="KW-1185">Reference proteome</keyword>
<proteinExistence type="predicted"/>
<evidence type="ECO:0000313" key="2">
    <source>
        <dbReference type="EMBL" id="UWS35448.1"/>
    </source>
</evidence>
<gene>
    <name evidence="2" type="ORF">NYP84_14990</name>
</gene>
<dbReference type="EMBL" id="CP103445">
    <property type="protein sequence ID" value="UWS35448.1"/>
    <property type="molecule type" value="Genomic_DNA"/>
</dbReference>